<proteinExistence type="predicted"/>
<organism evidence="1">
    <name type="scientific">Acididesulfobacillus acetoxydans</name>
    <dbReference type="NCBI Taxonomy" id="1561005"/>
    <lineage>
        <taxon>Bacteria</taxon>
        <taxon>Bacillati</taxon>
        <taxon>Bacillota</taxon>
        <taxon>Clostridia</taxon>
        <taxon>Eubacteriales</taxon>
        <taxon>Peptococcaceae</taxon>
        <taxon>Acididesulfobacillus</taxon>
    </lineage>
</organism>
<evidence type="ECO:0000313" key="1">
    <source>
        <dbReference type="EMBL" id="CAA7602338.1"/>
    </source>
</evidence>
<dbReference type="AlphaFoldDB" id="A0A8S0W4E0"/>
<dbReference type="KEGG" id="aacx:DEACI_3012"/>
<dbReference type="Proteomes" id="UP001071230">
    <property type="component" value="Unassembled WGS sequence"/>
</dbReference>
<dbReference type="EMBL" id="CDGJ01000081">
    <property type="protein sequence ID" value="CEJ08427.1"/>
    <property type="molecule type" value="Genomic_DNA"/>
</dbReference>
<dbReference type="Gene3D" id="1.10.4040.10">
    <property type="entry name" value="Penicillinase repressor domain"/>
    <property type="match status" value="1"/>
</dbReference>
<evidence type="ECO:0000313" key="3">
    <source>
        <dbReference type="Proteomes" id="UP001071230"/>
    </source>
</evidence>
<reference evidence="2" key="1">
    <citation type="submission" date="2014-11" db="EMBL/GenBank/DDBJ databases">
        <authorList>
            <person name="Hornung B.V."/>
        </authorList>
    </citation>
    <scope>NUCLEOTIDE SEQUENCE</scope>
    <source>
        <strain evidence="2">INE</strain>
    </source>
</reference>
<gene>
    <name evidence="2" type="ORF">DEACI_2903</name>
    <name evidence="1" type="ORF">DEACI_3012</name>
</gene>
<name>A0A8S0W4E0_9FIRM</name>
<keyword evidence="3" id="KW-1185">Reference proteome</keyword>
<protein>
    <submittedName>
        <fullName evidence="1">Uncharacterized protein</fullName>
    </submittedName>
</protein>
<dbReference type="Proteomes" id="UP000836597">
    <property type="component" value="Chromosome"/>
</dbReference>
<accession>A0A8S0W4E0</accession>
<sequence>MFFKKVYDGSLNLLLMNVLAEDERSETEIDELKRILDGHSALGVNTQNNVVSKQVPAARDNGIEIQSIQGQTFKGKVMRTARY</sequence>
<dbReference type="EMBL" id="LR746496">
    <property type="protein sequence ID" value="CAA7602338.1"/>
    <property type="molecule type" value="Genomic_DNA"/>
</dbReference>
<evidence type="ECO:0000313" key="2">
    <source>
        <dbReference type="EMBL" id="CEJ08427.1"/>
    </source>
</evidence>
<reference evidence="1" key="2">
    <citation type="submission" date="2020-01" db="EMBL/GenBank/DDBJ databases">
        <authorList>
            <person name="Hornung B."/>
        </authorList>
    </citation>
    <scope>NUCLEOTIDE SEQUENCE</scope>
    <source>
        <strain evidence="1">PacBioINE</strain>
    </source>
</reference>